<proteinExistence type="inferred from homology"/>
<evidence type="ECO:0000256" key="3">
    <source>
        <dbReference type="ARBA" id="ARBA00022722"/>
    </source>
</evidence>
<keyword evidence="4" id="KW-0255">Endonuclease</keyword>
<evidence type="ECO:0000256" key="6">
    <source>
        <dbReference type="ARBA" id="ARBA00022884"/>
    </source>
</evidence>
<dbReference type="SUPFAM" id="SSF54786">
    <property type="entry name" value="YcfA/nrd intein domain"/>
    <property type="match status" value="1"/>
</dbReference>
<dbReference type="EMBL" id="CAADFF010000070">
    <property type="protein sequence ID" value="VFJ95479.1"/>
    <property type="molecule type" value="Genomic_DNA"/>
</dbReference>
<organism evidence="9">
    <name type="scientific">Candidatus Kentrum sp. LFY</name>
    <dbReference type="NCBI Taxonomy" id="2126342"/>
    <lineage>
        <taxon>Bacteria</taxon>
        <taxon>Pseudomonadati</taxon>
        <taxon>Pseudomonadota</taxon>
        <taxon>Gammaproteobacteria</taxon>
        <taxon>Candidatus Kentrum</taxon>
    </lineage>
</organism>
<dbReference type="AlphaFoldDB" id="A0A450UYS2"/>
<name>A0A450UYS2_9GAMM</name>
<dbReference type="Pfam" id="PF07927">
    <property type="entry name" value="HicA_toxin"/>
    <property type="match status" value="1"/>
</dbReference>
<dbReference type="InterPro" id="IPR012933">
    <property type="entry name" value="HicA_mRNA_interferase"/>
</dbReference>
<protein>
    <submittedName>
        <fullName evidence="9">HicA toxin of toxin-antitoxin</fullName>
    </submittedName>
</protein>
<dbReference type="GO" id="GO:0016787">
    <property type="term" value="F:hydrolase activity"/>
    <property type="evidence" value="ECO:0007669"/>
    <property type="project" value="UniProtKB-KW"/>
</dbReference>
<evidence type="ECO:0000256" key="5">
    <source>
        <dbReference type="ARBA" id="ARBA00022801"/>
    </source>
</evidence>
<dbReference type="InterPro" id="IPR038570">
    <property type="entry name" value="HicA_sf"/>
</dbReference>
<sequence>MKRVVSMRHLSKHGCKLIREGGRYSIWKNKYSGEMTTIPRHNEIKEFMARKICKDLGIVEP</sequence>
<gene>
    <name evidence="9" type="ORF">BECKLFY1418A_GA0070994_107212</name>
    <name evidence="8" type="ORF">BECKLFY1418B_GA0070995_10704</name>
</gene>
<keyword evidence="3" id="KW-0540">Nuclease</keyword>
<evidence type="ECO:0000256" key="7">
    <source>
        <dbReference type="ARBA" id="ARBA00023016"/>
    </source>
</evidence>
<evidence type="ECO:0000313" key="9">
    <source>
        <dbReference type="EMBL" id="VFJ97669.1"/>
    </source>
</evidence>
<keyword evidence="7" id="KW-0346">Stress response</keyword>
<evidence type="ECO:0000313" key="8">
    <source>
        <dbReference type="EMBL" id="VFJ95479.1"/>
    </source>
</evidence>
<accession>A0A450UYS2</accession>
<evidence type="ECO:0000256" key="4">
    <source>
        <dbReference type="ARBA" id="ARBA00022759"/>
    </source>
</evidence>
<comment type="similarity">
    <text evidence="1">Belongs to the HicA mRNA interferase family.</text>
</comment>
<keyword evidence="2" id="KW-1277">Toxin-antitoxin system</keyword>
<evidence type="ECO:0000256" key="2">
    <source>
        <dbReference type="ARBA" id="ARBA00022649"/>
    </source>
</evidence>
<dbReference type="EMBL" id="CAADFH010000072">
    <property type="protein sequence ID" value="VFJ97669.1"/>
    <property type="molecule type" value="Genomic_DNA"/>
</dbReference>
<keyword evidence="5" id="KW-0378">Hydrolase</keyword>
<evidence type="ECO:0000256" key="1">
    <source>
        <dbReference type="ARBA" id="ARBA00006620"/>
    </source>
</evidence>
<dbReference type="GO" id="GO:0003729">
    <property type="term" value="F:mRNA binding"/>
    <property type="evidence" value="ECO:0007669"/>
    <property type="project" value="InterPro"/>
</dbReference>
<keyword evidence="6" id="KW-0694">RNA-binding</keyword>
<dbReference type="GO" id="GO:0004519">
    <property type="term" value="F:endonuclease activity"/>
    <property type="evidence" value="ECO:0007669"/>
    <property type="project" value="UniProtKB-KW"/>
</dbReference>
<dbReference type="Gene3D" id="3.30.920.30">
    <property type="entry name" value="Hypothetical protein"/>
    <property type="match status" value="1"/>
</dbReference>
<reference evidence="9" key="1">
    <citation type="submission" date="2019-02" db="EMBL/GenBank/DDBJ databases">
        <authorList>
            <person name="Gruber-Vodicka R. H."/>
            <person name="Seah K. B. B."/>
        </authorList>
    </citation>
    <scope>NUCLEOTIDE SEQUENCE</scope>
    <source>
        <strain evidence="9">BECK_M6</strain>
        <strain evidence="8">BECK_M7</strain>
    </source>
</reference>